<evidence type="ECO:0000256" key="1">
    <source>
        <dbReference type="ARBA" id="ARBA00009175"/>
    </source>
</evidence>
<keyword evidence="2 4" id="KW-0479">Metal-binding</keyword>
<comment type="caution">
    <text evidence="5">The sequence shown here is derived from an EMBL/GenBank/DDBJ whole genome shotgun (WGS) entry which is preliminary data.</text>
</comment>
<dbReference type="NCBIfam" id="TIGR01256">
    <property type="entry name" value="modA"/>
    <property type="match status" value="1"/>
</dbReference>
<dbReference type="GO" id="GO:0030973">
    <property type="term" value="F:molybdate ion binding"/>
    <property type="evidence" value="ECO:0007669"/>
    <property type="project" value="InterPro"/>
</dbReference>
<dbReference type="CDD" id="cd13539">
    <property type="entry name" value="PBP2_AvModA"/>
    <property type="match status" value="1"/>
</dbReference>
<keyword evidence="3" id="KW-0732">Signal</keyword>
<evidence type="ECO:0000313" key="5">
    <source>
        <dbReference type="EMBL" id="OXL16534.1"/>
    </source>
</evidence>
<dbReference type="InterPro" id="IPR005950">
    <property type="entry name" value="ModA"/>
</dbReference>
<accession>A0A229FX56</accession>
<dbReference type="GO" id="GO:0046872">
    <property type="term" value="F:metal ion binding"/>
    <property type="evidence" value="ECO:0007669"/>
    <property type="project" value="UniProtKB-KW"/>
</dbReference>
<gene>
    <name evidence="5" type="primary">modA</name>
    <name evidence="5" type="ORF">AOC33_02000</name>
</gene>
<dbReference type="PANTHER" id="PTHR30632">
    <property type="entry name" value="MOLYBDATE-BINDING PERIPLASMIC PROTEIN"/>
    <property type="match status" value="1"/>
</dbReference>
<dbReference type="InterPro" id="IPR044084">
    <property type="entry name" value="AvModA-like_subst-bd"/>
</dbReference>
<proteinExistence type="inferred from homology"/>
<dbReference type="AlphaFoldDB" id="A0A229FX56"/>
<dbReference type="EMBL" id="NJGG01000001">
    <property type="protein sequence ID" value="OXL16534.1"/>
    <property type="molecule type" value="Genomic_DNA"/>
</dbReference>
<evidence type="ECO:0000256" key="3">
    <source>
        <dbReference type="ARBA" id="ARBA00022729"/>
    </source>
</evidence>
<evidence type="ECO:0000256" key="2">
    <source>
        <dbReference type="ARBA" id="ARBA00022723"/>
    </source>
</evidence>
<protein>
    <submittedName>
        <fullName evidence="5">Molybdate ABC transporter substrate-binding protein</fullName>
    </submittedName>
</protein>
<dbReference type="InterPro" id="IPR050682">
    <property type="entry name" value="ModA/WtpA"/>
</dbReference>
<dbReference type="Gene3D" id="3.40.190.10">
    <property type="entry name" value="Periplasmic binding protein-like II"/>
    <property type="match status" value="2"/>
</dbReference>
<dbReference type="GO" id="GO:0015689">
    <property type="term" value="P:molybdate ion transport"/>
    <property type="evidence" value="ECO:0007669"/>
    <property type="project" value="InterPro"/>
</dbReference>
<keyword evidence="4" id="KW-0500">Molybdenum</keyword>
<comment type="similarity">
    <text evidence="1">Belongs to the bacterial solute-binding protein ModA family.</text>
</comment>
<dbReference type="PIRSF" id="PIRSF004846">
    <property type="entry name" value="ModA"/>
    <property type="match status" value="1"/>
</dbReference>
<evidence type="ECO:0000256" key="4">
    <source>
        <dbReference type="PIRSR" id="PIRSR004846-1"/>
    </source>
</evidence>
<dbReference type="PANTHER" id="PTHR30632:SF14">
    <property type="entry name" value="TUNGSTATE_MOLYBDATE_CHROMATE-BINDING PROTEIN MODA"/>
    <property type="match status" value="1"/>
</dbReference>
<evidence type="ECO:0000313" key="6">
    <source>
        <dbReference type="Proteomes" id="UP000215188"/>
    </source>
</evidence>
<dbReference type="OrthoDB" id="9785015at2"/>
<sequence length="256" mass="28087">MKIRYLLSPIIFLSLVTVFFVSLANAQQATVVVAANMKPAMEEIYQQYKIAGGQDLRIIYGSSGNFARQIQQGAPFHLFVSADESFPLTLYRQGLTVDEGKIYAIGRLALIVHKSKKIRLSLNQVELKKIIEDVNKIAIAKPDTAPYGKAAIDFLNALGLYEAAKNKIVFGESISSATMFVTSGSAGIGLTAYSLAKSKEVAQIADHLLIPENFHEPIKQRMVLMKNPPKPAVDFYAHLQSAKAKDVLRLNGYSAP</sequence>
<reference evidence="5 6" key="1">
    <citation type="submission" date="2017-06" db="EMBL/GenBank/DDBJ databases">
        <title>Reclassification of a Polynucleobacter cosmopolitanus strain isolated from tropical Lake Victoria as Polynucleobacter victoriensis comb. nov.</title>
        <authorList>
            <person name="Hahn M.W."/>
        </authorList>
    </citation>
    <scope>NUCLEOTIDE SEQUENCE [LARGE SCALE GENOMIC DNA]</scope>
    <source>
        <strain evidence="5 6">MWH-MoIso2</strain>
    </source>
</reference>
<name>A0A229FX56_9BURK</name>
<dbReference type="SUPFAM" id="SSF53850">
    <property type="entry name" value="Periplasmic binding protein-like II"/>
    <property type="match status" value="1"/>
</dbReference>
<dbReference type="Proteomes" id="UP000215188">
    <property type="component" value="Unassembled WGS sequence"/>
</dbReference>
<organism evidence="5 6">
    <name type="scientific">Polynucleobacter cosmopolitanus</name>
    <dbReference type="NCBI Taxonomy" id="351345"/>
    <lineage>
        <taxon>Bacteria</taxon>
        <taxon>Pseudomonadati</taxon>
        <taxon>Pseudomonadota</taxon>
        <taxon>Betaproteobacteria</taxon>
        <taxon>Burkholderiales</taxon>
        <taxon>Burkholderiaceae</taxon>
        <taxon>Polynucleobacter</taxon>
    </lineage>
</organism>
<feature type="binding site" evidence="4">
    <location>
        <position position="174"/>
    </location>
    <ligand>
        <name>molybdate</name>
        <dbReference type="ChEBI" id="CHEBI:36264"/>
    </ligand>
</feature>
<dbReference type="Pfam" id="PF13531">
    <property type="entry name" value="SBP_bac_11"/>
    <property type="match status" value="1"/>
</dbReference>
<feature type="binding site" evidence="4">
    <location>
        <position position="63"/>
    </location>
    <ligand>
        <name>molybdate</name>
        <dbReference type="ChEBI" id="CHEBI:36264"/>
    </ligand>
</feature>
<keyword evidence="6" id="KW-1185">Reference proteome</keyword>